<name>A0A9X5CQN4_9ACTN</name>
<gene>
    <name evidence="2" type="ORF">G3I18_28510</name>
</gene>
<dbReference type="AlphaFoldDB" id="A0A9X5CQN4"/>
<keyword evidence="1" id="KW-0812">Transmembrane</keyword>
<reference evidence="2 3" key="1">
    <citation type="submission" date="2020-01" db="EMBL/GenBank/DDBJ databases">
        <title>Insect and environment-associated Actinomycetes.</title>
        <authorList>
            <person name="Currrie C."/>
            <person name="Chevrette M."/>
            <person name="Carlson C."/>
            <person name="Stubbendieck R."/>
            <person name="Wendt-Pienkowski E."/>
        </authorList>
    </citation>
    <scope>NUCLEOTIDE SEQUENCE [LARGE SCALE GENOMIC DNA]</scope>
    <source>
        <strain evidence="2 3">SID8189</strain>
    </source>
</reference>
<accession>A0A9X5CQN4</accession>
<evidence type="ECO:0000256" key="1">
    <source>
        <dbReference type="SAM" id="Phobius"/>
    </source>
</evidence>
<dbReference type="EMBL" id="JAAGNA010000986">
    <property type="protein sequence ID" value="NEC52468.1"/>
    <property type="molecule type" value="Genomic_DNA"/>
</dbReference>
<evidence type="ECO:0000313" key="3">
    <source>
        <dbReference type="Proteomes" id="UP000471745"/>
    </source>
</evidence>
<keyword evidence="1" id="KW-1133">Transmembrane helix</keyword>
<keyword evidence="3" id="KW-1185">Reference proteome</keyword>
<dbReference type="Proteomes" id="UP000471745">
    <property type="component" value="Unassembled WGS sequence"/>
</dbReference>
<protein>
    <submittedName>
        <fullName evidence="2">Uncharacterized protein</fullName>
    </submittedName>
</protein>
<keyword evidence="1" id="KW-0472">Membrane</keyword>
<feature type="transmembrane region" description="Helical" evidence="1">
    <location>
        <begin position="31"/>
        <end position="50"/>
    </location>
</feature>
<comment type="caution">
    <text evidence="2">The sequence shown here is derived from an EMBL/GenBank/DDBJ whole genome shotgun (WGS) entry which is preliminary data.</text>
</comment>
<evidence type="ECO:0000313" key="2">
    <source>
        <dbReference type="EMBL" id="NEC52468.1"/>
    </source>
</evidence>
<sequence length="63" mass="6977">MRSLIVNLVLVVAVFALVPLALGGRMGPVEIILWLCAQLAALAFVISRYVRQRRATRTEPTRS</sequence>
<proteinExistence type="predicted"/>
<organism evidence="2 3">
    <name type="scientific">Actinospica acidiphila</name>
    <dbReference type="NCBI Taxonomy" id="304899"/>
    <lineage>
        <taxon>Bacteria</taxon>
        <taxon>Bacillati</taxon>
        <taxon>Actinomycetota</taxon>
        <taxon>Actinomycetes</taxon>
        <taxon>Catenulisporales</taxon>
        <taxon>Actinospicaceae</taxon>
        <taxon>Actinospica</taxon>
    </lineage>
</organism>